<keyword evidence="5 7" id="KW-0408">Iron</keyword>
<comment type="caution">
    <text evidence="8">The sequence shown here is derived from an EMBL/GenBank/DDBJ whole genome shotgun (WGS) entry which is preliminary data.</text>
</comment>
<keyword evidence="6 7" id="KW-0503">Monooxygenase</keyword>
<evidence type="ECO:0000256" key="5">
    <source>
        <dbReference type="ARBA" id="ARBA00023004"/>
    </source>
</evidence>
<keyword evidence="2 7" id="KW-0349">Heme</keyword>
<sequence>MHPPAGGGFRGVVKPFEFKGYHVAAGWMALYSILETHPIPTIYPKPECFDPDRFSPQRQEHKQRPFTLIGFGGGPRICVGIAFAKMEMKIVAAHLLRGYQWELVPNQSLDSVQVPPVAPKMGCAFIYQQL</sequence>
<dbReference type="PANTHER" id="PTHR24286">
    <property type="entry name" value="CYTOCHROME P450 26"/>
    <property type="match status" value="1"/>
</dbReference>
<evidence type="ECO:0000256" key="1">
    <source>
        <dbReference type="ARBA" id="ARBA00010617"/>
    </source>
</evidence>
<evidence type="ECO:0000313" key="8">
    <source>
        <dbReference type="EMBL" id="MEP0866293.1"/>
    </source>
</evidence>
<dbReference type="InterPro" id="IPR002403">
    <property type="entry name" value="Cyt_P450_E_grp-IV"/>
</dbReference>
<evidence type="ECO:0000256" key="4">
    <source>
        <dbReference type="ARBA" id="ARBA00023002"/>
    </source>
</evidence>
<dbReference type="Gene3D" id="1.10.630.10">
    <property type="entry name" value="Cytochrome P450"/>
    <property type="match status" value="1"/>
</dbReference>
<keyword evidence="3 7" id="KW-0479">Metal-binding</keyword>
<reference evidence="8 9" key="1">
    <citation type="submission" date="2022-04" db="EMBL/GenBank/DDBJ databases">
        <title>Positive selection, recombination, and allopatry shape intraspecific diversity of widespread and dominant cyanobacteria.</title>
        <authorList>
            <person name="Wei J."/>
            <person name="Shu W."/>
            <person name="Hu C."/>
        </authorList>
    </citation>
    <scope>NUCLEOTIDE SEQUENCE [LARGE SCALE GENOMIC DNA]</scope>
    <source>
        <strain evidence="8 9">GB2-A5</strain>
    </source>
</reference>
<keyword evidence="9" id="KW-1185">Reference proteome</keyword>
<gene>
    <name evidence="8" type="ORF">NDI37_17680</name>
</gene>
<evidence type="ECO:0000256" key="3">
    <source>
        <dbReference type="ARBA" id="ARBA00022723"/>
    </source>
</evidence>
<dbReference type="PRINTS" id="PR00465">
    <property type="entry name" value="EP450IV"/>
</dbReference>
<dbReference type="PANTHER" id="PTHR24286:SF384">
    <property type="entry name" value="P450, PUTATIVE (EUROFUNG)-RELATED"/>
    <property type="match status" value="1"/>
</dbReference>
<dbReference type="Pfam" id="PF00067">
    <property type="entry name" value="p450"/>
    <property type="match status" value="1"/>
</dbReference>
<proteinExistence type="inferred from homology"/>
<evidence type="ECO:0000256" key="7">
    <source>
        <dbReference type="RuleBase" id="RU000461"/>
    </source>
</evidence>
<protein>
    <submittedName>
        <fullName evidence="8">Cytochrome P450</fullName>
    </submittedName>
</protein>
<comment type="similarity">
    <text evidence="1 7">Belongs to the cytochrome P450 family.</text>
</comment>
<dbReference type="RefSeq" id="WP_199295240.1">
    <property type="nucleotide sequence ID" value="NZ_JAMPKK010000040.1"/>
</dbReference>
<keyword evidence="4 7" id="KW-0560">Oxidoreductase</keyword>
<dbReference type="InterPro" id="IPR036396">
    <property type="entry name" value="Cyt_P450_sf"/>
</dbReference>
<accession>A0ABV0JS49</accession>
<organism evidence="8 9">
    <name type="scientific">Funiculus sociatus GB2-A5</name>
    <dbReference type="NCBI Taxonomy" id="2933946"/>
    <lineage>
        <taxon>Bacteria</taxon>
        <taxon>Bacillati</taxon>
        <taxon>Cyanobacteriota</taxon>
        <taxon>Cyanophyceae</taxon>
        <taxon>Coleofasciculales</taxon>
        <taxon>Coleofasciculaceae</taxon>
        <taxon>Funiculus</taxon>
    </lineage>
</organism>
<dbReference type="EMBL" id="JAMPKK010000040">
    <property type="protein sequence ID" value="MEP0866293.1"/>
    <property type="molecule type" value="Genomic_DNA"/>
</dbReference>
<dbReference type="SUPFAM" id="SSF48264">
    <property type="entry name" value="Cytochrome P450"/>
    <property type="match status" value="1"/>
</dbReference>
<evidence type="ECO:0000256" key="2">
    <source>
        <dbReference type="ARBA" id="ARBA00022617"/>
    </source>
</evidence>
<dbReference type="InterPro" id="IPR017972">
    <property type="entry name" value="Cyt_P450_CS"/>
</dbReference>
<name>A0ABV0JS49_9CYAN</name>
<dbReference type="Proteomes" id="UP001442494">
    <property type="component" value="Unassembled WGS sequence"/>
</dbReference>
<evidence type="ECO:0000256" key="6">
    <source>
        <dbReference type="ARBA" id="ARBA00023033"/>
    </source>
</evidence>
<dbReference type="InterPro" id="IPR001128">
    <property type="entry name" value="Cyt_P450"/>
</dbReference>
<dbReference type="PROSITE" id="PS00086">
    <property type="entry name" value="CYTOCHROME_P450"/>
    <property type="match status" value="1"/>
</dbReference>
<evidence type="ECO:0000313" key="9">
    <source>
        <dbReference type="Proteomes" id="UP001442494"/>
    </source>
</evidence>